<comment type="caution">
    <text evidence="2">The sequence shown here is derived from an EMBL/GenBank/DDBJ whole genome shotgun (WGS) entry which is preliminary data.</text>
</comment>
<evidence type="ECO:0000313" key="2">
    <source>
        <dbReference type="EMBL" id="KAA1081706.1"/>
    </source>
</evidence>
<evidence type="ECO:0000313" key="3">
    <source>
        <dbReference type="Proteomes" id="UP000325313"/>
    </source>
</evidence>
<gene>
    <name evidence="2" type="ORF">PGTUg99_029417</name>
</gene>
<accession>A0A5B0MZL3</accession>
<name>A0A5B0MZL3_PUCGR</name>
<dbReference type="Proteomes" id="UP000325313">
    <property type="component" value="Unassembled WGS sequence"/>
</dbReference>
<proteinExistence type="predicted"/>
<feature type="region of interest" description="Disordered" evidence="1">
    <location>
        <begin position="65"/>
        <end position="95"/>
    </location>
</feature>
<sequence>MYQISLTNCCSYSRIYFPQRPIPSLFNAPWYQNAKGAYDEAIHLTSLLNASEVVASARARLADTSNSTSANSPLNSTVPVPPAITSPQVRGSISGTSHKRSAFRILHLIFVQGLILTVM</sequence>
<evidence type="ECO:0000256" key="1">
    <source>
        <dbReference type="SAM" id="MobiDB-lite"/>
    </source>
</evidence>
<feature type="compositionally biased region" description="Polar residues" evidence="1">
    <location>
        <begin position="65"/>
        <end position="78"/>
    </location>
</feature>
<reference evidence="2 3" key="1">
    <citation type="submission" date="2019-05" db="EMBL/GenBank/DDBJ databases">
        <title>Emergence of the Ug99 lineage of the wheat stem rust pathogen through somatic hybridization.</title>
        <authorList>
            <person name="Li F."/>
            <person name="Upadhyaya N.M."/>
            <person name="Sperschneider J."/>
            <person name="Matny O."/>
            <person name="Nguyen-Phuc H."/>
            <person name="Mago R."/>
            <person name="Raley C."/>
            <person name="Miller M.E."/>
            <person name="Silverstein K.A.T."/>
            <person name="Henningsen E."/>
            <person name="Hirsch C.D."/>
            <person name="Visser B."/>
            <person name="Pretorius Z.A."/>
            <person name="Steffenson B.J."/>
            <person name="Schwessinger B."/>
            <person name="Dodds P.N."/>
            <person name="Figueroa M."/>
        </authorList>
    </citation>
    <scope>NUCLEOTIDE SEQUENCE [LARGE SCALE GENOMIC DNA]</scope>
    <source>
        <strain evidence="2 3">Ug99</strain>
    </source>
</reference>
<dbReference type="AlphaFoldDB" id="A0A5B0MZL3"/>
<organism evidence="2 3">
    <name type="scientific">Puccinia graminis f. sp. tritici</name>
    <dbReference type="NCBI Taxonomy" id="56615"/>
    <lineage>
        <taxon>Eukaryota</taxon>
        <taxon>Fungi</taxon>
        <taxon>Dikarya</taxon>
        <taxon>Basidiomycota</taxon>
        <taxon>Pucciniomycotina</taxon>
        <taxon>Pucciniomycetes</taxon>
        <taxon>Pucciniales</taxon>
        <taxon>Pucciniaceae</taxon>
        <taxon>Puccinia</taxon>
    </lineage>
</organism>
<protein>
    <submittedName>
        <fullName evidence="2">Uncharacterized protein</fullName>
    </submittedName>
</protein>
<dbReference type="EMBL" id="VDEP01000441">
    <property type="protein sequence ID" value="KAA1081706.1"/>
    <property type="molecule type" value="Genomic_DNA"/>
</dbReference>
<feature type="compositionally biased region" description="Polar residues" evidence="1">
    <location>
        <begin position="85"/>
        <end position="95"/>
    </location>
</feature>